<dbReference type="AlphaFoldDB" id="A0A192TLU6"/>
<name>A0A192TLU6_9HYPH</name>
<dbReference type="EMBL" id="CP013572">
    <property type="protein sequence ID" value="ANL88170.1"/>
    <property type="molecule type" value="Genomic_DNA"/>
</dbReference>
<dbReference type="InterPro" id="IPR043129">
    <property type="entry name" value="ATPase_NBD"/>
</dbReference>
<keyword evidence="5" id="KW-0614">Plasmid</keyword>
<organism evidence="5 7">
    <name type="scientific">Rhizobium phaseoli</name>
    <dbReference type="NCBI Taxonomy" id="396"/>
    <lineage>
        <taxon>Bacteria</taxon>
        <taxon>Pseudomonadati</taxon>
        <taxon>Pseudomonadota</taxon>
        <taxon>Alphaproteobacteria</taxon>
        <taxon>Hyphomicrobiales</taxon>
        <taxon>Rhizobiaceae</taxon>
        <taxon>Rhizobium/Agrobacterium group</taxon>
        <taxon>Rhizobium</taxon>
    </lineage>
</organism>
<feature type="domain" description="Carbamoyltransferase" evidence="2">
    <location>
        <begin position="23"/>
        <end position="335"/>
    </location>
</feature>
<evidence type="ECO:0000313" key="6">
    <source>
        <dbReference type="Proteomes" id="UP000078551"/>
    </source>
</evidence>
<evidence type="ECO:0000259" key="2">
    <source>
        <dbReference type="Pfam" id="PF02543"/>
    </source>
</evidence>
<reference evidence="5 7" key="2">
    <citation type="submission" date="2020-11" db="EMBL/GenBank/DDBJ databases">
        <title>Indigenous Rhizobia Nodulating Common beans in Western Kenya.</title>
        <authorList>
            <person name="Wekesa C.S."/>
            <person name="Oelmueller R."/>
            <person name="Furch A.C."/>
        </authorList>
    </citation>
    <scope>NUCLEOTIDE SEQUENCE [LARGE SCALE GENOMIC DNA]</scope>
    <source>
        <strain evidence="7">BS3</strain>
        <strain evidence="5">S3</strain>
        <plasmid evidence="5 7">pBS3a</plasmid>
    </source>
</reference>
<keyword evidence="6" id="KW-1185">Reference proteome</keyword>
<feature type="domain" description="Carbamoyltransferase C-terminal" evidence="3">
    <location>
        <begin position="389"/>
        <end position="561"/>
    </location>
</feature>
<dbReference type="Gene3D" id="3.90.870.20">
    <property type="entry name" value="Carbamoyltransferase, C-terminal domain"/>
    <property type="match status" value="1"/>
</dbReference>
<dbReference type="RefSeq" id="WP_011053454.1">
    <property type="nucleotide sequence ID" value="NZ_CP013530.1"/>
</dbReference>
<dbReference type="PANTHER" id="PTHR34847:SF1">
    <property type="entry name" value="NODULATION PROTEIN U"/>
    <property type="match status" value="1"/>
</dbReference>
<dbReference type="InterPro" id="IPR051338">
    <property type="entry name" value="NodU/CmcH_Carbamoyltrnsfr"/>
</dbReference>
<dbReference type="Proteomes" id="UP000078551">
    <property type="component" value="Plasmid pRphaN671d"/>
</dbReference>
<gene>
    <name evidence="4" type="primary">nolO</name>
    <name evidence="4" type="ORF">AMC81_PD00319</name>
    <name evidence="5" type="ORF">HER27_023660</name>
</gene>
<dbReference type="GO" id="GO:0003824">
    <property type="term" value="F:catalytic activity"/>
    <property type="evidence" value="ECO:0007669"/>
    <property type="project" value="InterPro"/>
</dbReference>
<proteinExistence type="inferred from homology"/>
<dbReference type="Proteomes" id="UP000540266">
    <property type="component" value="Plasmid pBS3a"/>
</dbReference>
<dbReference type="Pfam" id="PF02543">
    <property type="entry name" value="Carbam_trans_N"/>
    <property type="match status" value="1"/>
</dbReference>
<dbReference type="Pfam" id="PF16861">
    <property type="entry name" value="Carbam_trans_C"/>
    <property type="match status" value="1"/>
</dbReference>
<comment type="similarity">
    <text evidence="1">Belongs to the NodU/CmcH family.</text>
</comment>
<protein>
    <submittedName>
        <fullName evidence="5">Carbamoyltransferase</fullName>
    </submittedName>
    <submittedName>
        <fullName evidence="4">Nodulation protein NolO</fullName>
    </submittedName>
</protein>
<dbReference type="EMBL" id="CP064932">
    <property type="protein sequence ID" value="QPK11536.1"/>
    <property type="molecule type" value="Genomic_DNA"/>
</dbReference>
<dbReference type="InterPro" id="IPR031730">
    <property type="entry name" value="Carbam_trans_C"/>
</dbReference>
<evidence type="ECO:0000259" key="3">
    <source>
        <dbReference type="Pfam" id="PF16861"/>
    </source>
</evidence>
<dbReference type="SUPFAM" id="SSF53067">
    <property type="entry name" value="Actin-like ATPase domain"/>
    <property type="match status" value="1"/>
</dbReference>
<dbReference type="CDD" id="cd24099">
    <property type="entry name" value="ASKHA_NBD_NovN-like_N"/>
    <property type="match status" value="1"/>
</dbReference>
<dbReference type="Gene3D" id="3.30.420.40">
    <property type="match status" value="2"/>
</dbReference>
<evidence type="ECO:0000256" key="1">
    <source>
        <dbReference type="ARBA" id="ARBA00006129"/>
    </source>
</evidence>
<dbReference type="GeneID" id="45960616"/>
<evidence type="ECO:0000313" key="5">
    <source>
        <dbReference type="EMBL" id="QPK11536.1"/>
    </source>
</evidence>
<sequence>MLCLGLSGGLSRVYENSFDLPNTFMHDGAAVLVRDGRVIAAVEEERLNRIKHSNKLPTRSIQYCLASAGVHLSDIDRIAYYATEAYCNAVLERVRLSHPSTPIPDARLLLCGLLGQEFGAEIDPSRVSFVSHHMSHAVSSFFMSGFERSLVLSIDGGGDFLSGLLAIGSSTEIEPLVTFPENDSLGLLYLETIRYLGYGAFDEYKIMGLAPYGNPASYREIFEQFYELLDDGGYRVHLDRVGPTLLSNIQIRQKGMPFTQQHKDVSASLQEALERIVFHVLRHYTKVTGIERLCLAGGVAHNCTLNGKLLYSGMFDDIFVQPAAHDAGCALGAALMASHDLGHPAPRERLQNVYWGPDLESEGSVEEELFAWGQHLEIERSDDVTGKAAEWIADGAVIAWVQGRSEFGPRALGNRSILADPRPASNKDRINMMVKKREGYRPFAPSVLEEDAVEFFDLPGTLRKFPFMNFVVSVREPKRSSLGAITHVDGTARLQTVSRETNPAYWELINAFGKRTGVPILLNTSFNNNAEPVVDSVRDAVTTFLTTDLDALVIGPFLVKKRISTMEEWNKLAVSLPPYASLHQARAYSTLDRQETVCEIRTGASSLQAVRISPELFEQLIRIEGEALVGDILDGIAPVSGSRETFLNELRQIWEQRCICLSPVRGRKSQVSVPAEASVTSGLSA</sequence>
<geneLocation type="plasmid" evidence="5 7">
    <name>pBS3a</name>
</geneLocation>
<dbReference type="InterPro" id="IPR003696">
    <property type="entry name" value="Carbtransf_dom"/>
</dbReference>
<evidence type="ECO:0000313" key="7">
    <source>
        <dbReference type="Proteomes" id="UP000540266"/>
    </source>
</evidence>
<geneLocation type="plasmid" evidence="4 6">
    <name>pRphaN671d</name>
</geneLocation>
<evidence type="ECO:0000313" key="4">
    <source>
        <dbReference type="EMBL" id="ANL88170.1"/>
    </source>
</evidence>
<dbReference type="InterPro" id="IPR038152">
    <property type="entry name" value="Carbam_trans_C_sf"/>
</dbReference>
<dbReference type="KEGG" id="rpha:AMC79_PC00293"/>
<accession>A0A192TLU6</accession>
<dbReference type="PANTHER" id="PTHR34847">
    <property type="entry name" value="NODULATION PROTEIN U"/>
    <property type="match status" value="1"/>
</dbReference>
<reference evidence="4 6" key="1">
    <citation type="submission" date="2015-11" db="EMBL/GenBank/DDBJ databases">
        <title>The limits of bacterial species coexistence and the symbiotic plasmid transference in sympatric Rhizobium populations.</title>
        <authorList>
            <person name="Perez-Carrascal O.M."/>
            <person name="VanInsberghe D."/>
            <person name="Juarez S."/>
            <person name="Polz M.F."/>
            <person name="Vinuesa P."/>
            <person name="Gonzalez V."/>
        </authorList>
    </citation>
    <scope>NUCLEOTIDE SEQUENCE [LARGE SCALE GENOMIC DNA]</scope>
    <source>
        <strain evidence="4 6">N771</strain>
        <plasmid evidence="4 6">pRphaN671d</plasmid>
    </source>
</reference>